<dbReference type="InterPro" id="IPR040381">
    <property type="entry name" value="At4g14450-like"/>
</dbReference>
<keyword evidence="3" id="KW-1185">Reference proteome</keyword>
<dbReference type="PANTHER" id="PTHR33912:SF2">
    <property type="entry name" value="PUTATIVE-RELATED"/>
    <property type="match status" value="1"/>
</dbReference>
<comment type="caution">
    <text evidence="2">The sequence shown here is derived from an EMBL/GenBank/DDBJ whole genome shotgun (WGS) entry which is preliminary data.</text>
</comment>
<gene>
    <name evidence="2" type="ORF">K2173_001439</name>
</gene>
<organism evidence="2 3">
    <name type="scientific">Erythroxylum novogranatense</name>
    <dbReference type="NCBI Taxonomy" id="1862640"/>
    <lineage>
        <taxon>Eukaryota</taxon>
        <taxon>Viridiplantae</taxon>
        <taxon>Streptophyta</taxon>
        <taxon>Embryophyta</taxon>
        <taxon>Tracheophyta</taxon>
        <taxon>Spermatophyta</taxon>
        <taxon>Magnoliopsida</taxon>
        <taxon>eudicotyledons</taxon>
        <taxon>Gunneridae</taxon>
        <taxon>Pentapetalae</taxon>
        <taxon>rosids</taxon>
        <taxon>fabids</taxon>
        <taxon>Malpighiales</taxon>
        <taxon>Erythroxylaceae</taxon>
        <taxon>Erythroxylum</taxon>
    </lineage>
</organism>
<evidence type="ECO:0000256" key="1">
    <source>
        <dbReference type="SAM" id="MobiDB-lite"/>
    </source>
</evidence>
<name>A0AAV8T925_9ROSI</name>
<evidence type="ECO:0000313" key="3">
    <source>
        <dbReference type="Proteomes" id="UP001159364"/>
    </source>
</evidence>
<sequence>MSDTARSRSSSGMATATRGQRQPSKLQQRRPTSLKITPVSSSSSHWNVAIPLLSPLNTSPTAVELNYRQDPPVPAQKAAGTMVFKKWQHPAAPFCCESAPMFFVPT</sequence>
<evidence type="ECO:0000313" key="2">
    <source>
        <dbReference type="EMBL" id="KAJ8763301.1"/>
    </source>
</evidence>
<reference evidence="2 3" key="1">
    <citation type="submission" date="2021-09" db="EMBL/GenBank/DDBJ databases">
        <title>Genomic insights and catalytic innovation underlie evolution of tropane alkaloids biosynthesis.</title>
        <authorList>
            <person name="Wang Y.-J."/>
            <person name="Tian T."/>
            <person name="Huang J.-P."/>
            <person name="Huang S.-X."/>
        </authorList>
    </citation>
    <scope>NUCLEOTIDE SEQUENCE [LARGE SCALE GENOMIC DNA]</scope>
    <source>
        <strain evidence="2">KIB-2018</strain>
        <tissue evidence="2">Leaf</tissue>
    </source>
</reference>
<dbReference type="GO" id="GO:0005737">
    <property type="term" value="C:cytoplasm"/>
    <property type="evidence" value="ECO:0007669"/>
    <property type="project" value="TreeGrafter"/>
</dbReference>
<protein>
    <submittedName>
        <fullName evidence="2">Uncharacterized protein</fullName>
    </submittedName>
</protein>
<proteinExistence type="predicted"/>
<dbReference type="GO" id="GO:0005634">
    <property type="term" value="C:nucleus"/>
    <property type="evidence" value="ECO:0007669"/>
    <property type="project" value="TreeGrafter"/>
</dbReference>
<dbReference type="EMBL" id="JAIWQS010000005">
    <property type="protein sequence ID" value="KAJ8763301.1"/>
    <property type="molecule type" value="Genomic_DNA"/>
</dbReference>
<dbReference type="PANTHER" id="PTHR33912">
    <property type="entry name" value="OS01G0939400 PROTEIN"/>
    <property type="match status" value="1"/>
</dbReference>
<accession>A0AAV8T925</accession>
<feature type="region of interest" description="Disordered" evidence="1">
    <location>
        <begin position="1"/>
        <end position="40"/>
    </location>
</feature>
<dbReference type="Proteomes" id="UP001159364">
    <property type="component" value="Linkage Group LG05"/>
</dbReference>
<dbReference type="AlphaFoldDB" id="A0AAV8T925"/>